<protein>
    <submittedName>
        <fullName evidence="3">WD domain, G-beta repeat protein</fullName>
    </submittedName>
</protein>
<feature type="region of interest" description="Disordered" evidence="2">
    <location>
        <begin position="324"/>
        <end position="384"/>
    </location>
</feature>
<feature type="coiled-coil region" evidence="1">
    <location>
        <begin position="421"/>
        <end position="453"/>
    </location>
</feature>
<dbReference type="InParanoid" id="Q24GQ1"/>
<organism evidence="3 4">
    <name type="scientific">Tetrahymena thermophila (strain SB210)</name>
    <dbReference type="NCBI Taxonomy" id="312017"/>
    <lineage>
        <taxon>Eukaryota</taxon>
        <taxon>Sar</taxon>
        <taxon>Alveolata</taxon>
        <taxon>Ciliophora</taxon>
        <taxon>Intramacronucleata</taxon>
        <taxon>Oligohymenophorea</taxon>
        <taxon>Hymenostomatida</taxon>
        <taxon>Tetrahymenina</taxon>
        <taxon>Tetrahymenidae</taxon>
        <taxon>Tetrahymena</taxon>
    </lineage>
</organism>
<keyword evidence="4" id="KW-1185">Reference proteome</keyword>
<gene>
    <name evidence="3" type="ORF">TTHERM_00977590</name>
</gene>
<dbReference type="PANTHER" id="PTHR16038">
    <property type="entry name" value="NOP SEVEN ASSOCIATED PROTEIN 1"/>
    <property type="match status" value="1"/>
</dbReference>
<reference evidence="4" key="1">
    <citation type="journal article" date="2006" name="PLoS Biol.">
        <title>Macronuclear genome sequence of the ciliate Tetrahymena thermophila, a model eukaryote.</title>
        <authorList>
            <person name="Eisen J.A."/>
            <person name="Coyne R.S."/>
            <person name="Wu M."/>
            <person name="Wu D."/>
            <person name="Thiagarajan M."/>
            <person name="Wortman J.R."/>
            <person name="Badger J.H."/>
            <person name="Ren Q."/>
            <person name="Amedeo P."/>
            <person name="Jones K.M."/>
            <person name="Tallon L.J."/>
            <person name="Delcher A.L."/>
            <person name="Salzberg S.L."/>
            <person name="Silva J.C."/>
            <person name="Haas B.J."/>
            <person name="Majoros W.H."/>
            <person name="Farzad M."/>
            <person name="Carlton J.M."/>
            <person name="Smith R.K. Jr."/>
            <person name="Garg J."/>
            <person name="Pearlman R.E."/>
            <person name="Karrer K.M."/>
            <person name="Sun L."/>
            <person name="Manning G."/>
            <person name="Elde N.C."/>
            <person name="Turkewitz A.P."/>
            <person name="Asai D.J."/>
            <person name="Wilkes D.E."/>
            <person name="Wang Y."/>
            <person name="Cai H."/>
            <person name="Collins K."/>
            <person name="Stewart B.A."/>
            <person name="Lee S.R."/>
            <person name="Wilamowska K."/>
            <person name="Weinberg Z."/>
            <person name="Ruzzo W.L."/>
            <person name="Wloga D."/>
            <person name="Gaertig J."/>
            <person name="Frankel J."/>
            <person name="Tsao C.-C."/>
            <person name="Gorovsky M.A."/>
            <person name="Keeling P.J."/>
            <person name="Waller R.F."/>
            <person name="Patron N.J."/>
            <person name="Cherry J.M."/>
            <person name="Stover N.A."/>
            <person name="Krieger C.J."/>
            <person name="del Toro C."/>
            <person name="Ryder H.F."/>
            <person name="Williamson S.C."/>
            <person name="Barbeau R.A."/>
            <person name="Hamilton E.P."/>
            <person name="Orias E."/>
        </authorList>
    </citation>
    <scope>NUCLEOTIDE SEQUENCE [LARGE SCALE GENOMIC DNA]</scope>
    <source>
        <strain evidence="4">SB210</strain>
    </source>
</reference>
<proteinExistence type="predicted"/>
<accession>Q24GQ1</accession>
<dbReference type="GeneID" id="7830023"/>
<keyword evidence="1" id="KW-0175">Coiled coil</keyword>
<evidence type="ECO:0000256" key="2">
    <source>
        <dbReference type="SAM" id="MobiDB-lite"/>
    </source>
</evidence>
<feature type="compositionally biased region" description="Acidic residues" evidence="2">
    <location>
        <begin position="325"/>
        <end position="339"/>
    </location>
</feature>
<name>Q24GQ1_TETTS</name>
<feature type="compositionally biased region" description="Basic and acidic residues" evidence="2">
    <location>
        <begin position="371"/>
        <end position="383"/>
    </location>
</feature>
<dbReference type="Proteomes" id="UP000009168">
    <property type="component" value="Unassembled WGS sequence"/>
</dbReference>
<dbReference type="InterPro" id="IPR036322">
    <property type="entry name" value="WD40_repeat_dom_sf"/>
</dbReference>
<dbReference type="InterPro" id="IPR001680">
    <property type="entry name" value="WD40_rpt"/>
</dbReference>
<evidence type="ECO:0000256" key="1">
    <source>
        <dbReference type="SAM" id="Coils"/>
    </source>
</evidence>
<dbReference type="AlphaFoldDB" id="Q24GQ1"/>
<evidence type="ECO:0000313" key="3">
    <source>
        <dbReference type="EMBL" id="EAS06956.2"/>
    </source>
</evidence>
<dbReference type="eggNOG" id="KOG3881">
    <property type="taxonomic scope" value="Eukaryota"/>
</dbReference>
<dbReference type="GO" id="GO:0042273">
    <property type="term" value="P:ribosomal large subunit biogenesis"/>
    <property type="evidence" value="ECO:0007669"/>
    <property type="project" value="InterPro"/>
</dbReference>
<dbReference type="InterPro" id="IPR037379">
    <property type="entry name" value="WDR74/Nsa1"/>
</dbReference>
<dbReference type="HOGENOM" id="CLU_045627_0_0_1"/>
<dbReference type="GO" id="GO:0005730">
    <property type="term" value="C:nucleolus"/>
    <property type="evidence" value="ECO:0007669"/>
    <property type="project" value="InterPro"/>
</dbReference>
<dbReference type="GO" id="GO:0030687">
    <property type="term" value="C:preribosome, large subunit precursor"/>
    <property type="evidence" value="ECO:0007669"/>
    <property type="project" value="TreeGrafter"/>
</dbReference>
<evidence type="ECO:0000313" key="4">
    <source>
        <dbReference type="Proteomes" id="UP000009168"/>
    </source>
</evidence>
<sequence>MRIITGDNTGLTKVVEVESSKVISQFNQQDRDNEQDFLAFFGNENMILSGNRKGVLQLNEINDEGAHERLITIVDNNKNLIGLNTINTDKIVLTYDNNSTEIANYDQESEEFQEFQEIYNASQSQMQRAILNEQDKKSLLVLAKDINPQLYDLETKQQIWKARNVKNDWLDLKVPIYDVDGAFFRDNSQNIYTINAYKKMRIYDLRQNNSQPTKDIQQEFDFDKSAFRKMQLSNCGNYIFVTTANGNLFKFDVRKDFRMVCNFKGSVGSVKDIKIHPTLPYIASVSLDRYLRVYHQETKQLINKINLKQRLHSLLFSNQGLLNESESEQEEQQEEDEEILENKKRKIPSLNEDSEEEAEQTNLTKKNQKLQQKDKLKNYEKRSISSISQSQTYQKIVEHKKKFQNLKKHSIKLKYLEGKFEQDKETLLQKIELDKQKQEQKQQKQKIVQEEEVEEAYNTAKKVKKIKN</sequence>
<dbReference type="PANTHER" id="PTHR16038:SF4">
    <property type="entry name" value="WD REPEAT-CONTAINING PROTEIN 74"/>
    <property type="match status" value="1"/>
</dbReference>
<dbReference type="EMBL" id="GG662254">
    <property type="protein sequence ID" value="EAS06956.2"/>
    <property type="molecule type" value="Genomic_DNA"/>
</dbReference>
<dbReference type="SMART" id="SM00320">
    <property type="entry name" value="WD40"/>
    <property type="match status" value="2"/>
</dbReference>
<dbReference type="InterPro" id="IPR015943">
    <property type="entry name" value="WD40/YVTN_repeat-like_dom_sf"/>
</dbReference>
<dbReference type="STRING" id="312017.Q24GQ1"/>
<dbReference type="KEGG" id="tet:TTHERM_00977590"/>
<dbReference type="OrthoDB" id="18388at2759"/>
<dbReference type="Gene3D" id="2.130.10.10">
    <property type="entry name" value="YVTN repeat-like/Quinoprotein amine dehydrogenase"/>
    <property type="match status" value="1"/>
</dbReference>
<dbReference type="SUPFAM" id="SSF50978">
    <property type="entry name" value="WD40 repeat-like"/>
    <property type="match status" value="1"/>
</dbReference>
<dbReference type="RefSeq" id="XP_001027198.2">
    <property type="nucleotide sequence ID" value="XM_001027198.2"/>
</dbReference>